<dbReference type="InterPro" id="IPR013785">
    <property type="entry name" value="Aldolase_TIM"/>
</dbReference>
<keyword evidence="6" id="KW-0822">Tryptophan biosynthesis</keyword>
<evidence type="ECO:0000256" key="2">
    <source>
        <dbReference type="ARBA" id="ARBA00004696"/>
    </source>
</evidence>
<evidence type="ECO:0000256" key="3">
    <source>
        <dbReference type="ARBA" id="ARBA00012362"/>
    </source>
</evidence>
<evidence type="ECO:0000256" key="5">
    <source>
        <dbReference type="ARBA" id="ARBA00022793"/>
    </source>
</evidence>
<evidence type="ECO:0000256" key="6">
    <source>
        <dbReference type="ARBA" id="ARBA00022822"/>
    </source>
</evidence>
<keyword evidence="11" id="KW-1185">Reference proteome</keyword>
<name>A0A1H0R665_9PSEU</name>
<evidence type="ECO:0000256" key="4">
    <source>
        <dbReference type="ARBA" id="ARBA00022605"/>
    </source>
</evidence>
<dbReference type="InterPro" id="IPR045186">
    <property type="entry name" value="Indole-3-glycerol_P_synth"/>
</dbReference>
<dbReference type="EMBL" id="FNJB01000007">
    <property type="protein sequence ID" value="SDP24991.1"/>
    <property type="molecule type" value="Genomic_DNA"/>
</dbReference>
<keyword evidence="8" id="KW-0456">Lyase</keyword>
<reference evidence="11" key="1">
    <citation type="submission" date="2016-10" db="EMBL/GenBank/DDBJ databases">
        <authorList>
            <person name="Varghese N."/>
            <person name="Submissions S."/>
        </authorList>
    </citation>
    <scope>NUCLEOTIDE SEQUENCE [LARGE SCALE GENOMIC DNA]</scope>
    <source>
        <strain evidence="11">IBRC-M 10655</strain>
    </source>
</reference>
<proteinExistence type="predicted"/>
<comment type="pathway">
    <text evidence="2">Amino-acid biosynthesis; L-tryptophan biosynthesis; L-tryptophan from chorismate: step 4/5.</text>
</comment>
<dbReference type="UniPathway" id="UPA00035">
    <property type="reaction ID" value="UER00043"/>
</dbReference>
<evidence type="ECO:0000313" key="10">
    <source>
        <dbReference type="EMBL" id="SDP24991.1"/>
    </source>
</evidence>
<organism evidence="10 11">
    <name type="scientific">Actinokineospora alba</name>
    <dbReference type="NCBI Taxonomy" id="504798"/>
    <lineage>
        <taxon>Bacteria</taxon>
        <taxon>Bacillati</taxon>
        <taxon>Actinomycetota</taxon>
        <taxon>Actinomycetes</taxon>
        <taxon>Pseudonocardiales</taxon>
        <taxon>Pseudonocardiaceae</taxon>
        <taxon>Actinokineospora</taxon>
    </lineage>
</organism>
<dbReference type="Pfam" id="PF00218">
    <property type="entry name" value="IGPS"/>
    <property type="match status" value="1"/>
</dbReference>
<keyword evidence="7" id="KW-0057">Aromatic amino acid biosynthesis</keyword>
<dbReference type="RefSeq" id="WP_091378033.1">
    <property type="nucleotide sequence ID" value="NZ_FNDV01000004.1"/>
</dbReference>
<feature type="domain" description="Indole-3-glycerol phosphate synthase" evidence="9">
    <location>
        <begin position="6"/>
        <end position="216"/>
    </location>
</feature>
<evidence type="ECO:0000313" key="11">
    <source>
        <dbReference type="Proteomes" id="UP000199651"/>
    </source>
</evidence>
<dbReference type="OrthoDB" id="7845323at2"/>
<dbReference type="Proteomes" id="UP000199651">
    <property type="component" value="Unassembled WGS sequence"/>
</dbReference>
<evidence type="ECO:0000256" key="7">
    <source>
        <dbReference type="ARBA" id="ARBA00023141"/>
    </source>
</evidence>
<dbReference type="CDD" id="cd00331">
    <property type="entry name" value="IGPS"/>
    <property type="match status" value="1"/>
</dbReference>
<dbReference type="AlphaFoldDB" id="A0A1H0R665"/>
<sequence>MSAFINALTTGAFPVIAELKPRSAAGEELVGTRAPADIARAYLDAGAACLSVVTGRWFGGDPAMLAEITRLSPVPVLRKDFLTRDKQLVASLELGASAVLLTATLLPAAVLATLVGRALALGLTPFVEVVDEAEIERVPNAADCVIAVNNKDIRDRERGPADLGRSTRLLSPALARGTRCPVSASGIETPEQAARLIDAGYAGVLVGTGLLRAHSPAHWFADLAAARKERL</sequence>
<dbReference type="GO" id="GO:0000162">
    <property type="term" value="P:L-tryptophan biosynthetic process"/>
    <property type="evidence" value="ECO:0007669"/>
    <property type="project" value="UniProtKB-UniPathway"/>
</dbReference>
<protein>
    <recommendedName>
        <fullName evidence="3">indole-3-glycerol-phosphate synthase</fullName>
        <ecNumber evidence="3">4.1.1.48</ecNumber>
    </recommendedName>
</protein>
<accession>A0A1H0R665</accession>
<dbReference type="PANTHER" id="PTHR22854">
    <property type="entry name" value="TRYPTOPHAN BIOSYNTHESIS PROTEIN"/>
    <property type="match status" value="1"/>
</dbReference>
<dbReference type="STRING" id="504798.SAMN05421871_104318"/>
<dbReference type="PANTHER" id="PTHR22854:SF2">
    <property type="entry name" value="INDOLE-3-GLYCEROL-PHOSPHATE SYNTHASE"/>
    <property type="match status" value="1"/>
</dbReference>
<evidence type="ECO:0000259" key="9">
    <source>
        <dbReference type="Pfam" id="PF00218"/>
    </source>
</evidence>
<dbReference type="GO" id="GO:0004640">
    <property type="term" value="F:phosphoribosylanthranilate isomerase activity"/>
    <property type="evidence" value="ECO:0007669"/>
    <property type="project" value="TreeGrafter"/>
</dbReference>
<comment type="catalytic activity">
    <reaction evidence="1">
        <text>1-(2-carboxyphenylamino)-1-deoxy-D-ribulose 5-phosphate + H(+) = (1S,2R)-1-C-(indol-3-yl)glycerol 3-phosphate + CO2 + H2O</text>
        <dbReference type="Rhea" id="RHEA:23476"/>
        <dbReference type="ChEBI" id="CHEBI:15377"/>
        <dbReference type="ChEBI" id="CHEBI:15378"/>
        <dbReference type="ChEBI" id="CHEBI:16526"/>
        <dbReference type="ChEBI" id="CHEBI:58613"/>
        <dbReference type="ChEBI" id="CHEBI:58866"/>
        <dbReference type="EC" id="4.1.1.48"/>
    </reaction>
</comment>
<dbReference type="EC" id="4.1.1.48" evidence="3"/>
<keyword evidence="4" id="KW-0028">Amino-acid biosynthesis</keyword>
<gene>
    <name evidence="10" type="ORF">SAMN05192558_107319</name>
</gene>
<evidence type="ECO:0000256" key="8">
    <source>
        <dbReference type="ARBA" id="ARBA00023239"/>
    </source>
</evidence>
<dbReference type="InterPro" id="IPR013798">
    <property type="entry name" value="Indole-3-glycerol_P_synth_dom"/>
</dbReference>
<dbReference type="GO" id="GO:0004425">
    <property type="term" value="F:indole-3-glycerol-phosphate synthase activity"/>
    <property type="evidence" value="ECO:0007669"/>
    <property type="project" value="UniProtKB-EC"/>
</dbReference>
<keyword evidence="5" id="KW-0210">Decarboxylase</keyword>
<evidence type="ECO:0000256" key="1">
    <source>
        <dbReference type="ARBA" id="ARBA00001633"/>
    </source>
</evidence>
<dbReference type="Gene3D" id="3.20.20.70">
    <property type="entry name" value="Aldolase class I"/>
    <property type="match status" value="1"/>
</dbReference>
<dbReference type="SUPFAM" id="SSF51366">
    <property type="entry name" value="Ribulose-phoshate binding barrel"/>
    <property type="match status" value="1"/>
</dbReference>
<dbReference type="InterPro" id="IPR011060">
    <property type="entry name" value="RibuloseP-bd_barrel"/>
</dbReference>